<organism evidence="1">
    <name type="scientific">Salmonella enterica</name>
    <name type="common">Salmonella choleraesuis</name>
    <dbReference type="NCBI Taxonomy" id="28901"/>
    <lineage>
        <taxon>Bacteria</taxon>
        <taxon>Pseudomonadati</taxon>
        <taxon>Pseudomonadota</taxon>
        <taxon>Gammaproteobacteria</taxon>
        <taxon>Enterobacterales</taxon>
        <taxon>Enterobacteriaceae</taxon>
        <taxon>Salmonella</taxon>
    </lineage>
</organism>
<accession>A0A747LP50</accession>
<dbReference type="GO" id="GO:0016740">
    <property type="term" value="F:transferase activity"/>
    <property type="evidence" value="ECO:0007669"/>
    <property type="project" value="UniProtKB-KW"/>
</dbReference>
<keyword evidence="1" id="KW-0808">Transferase</keyword>
<comment type="caution">
    <text evidence="1">The sequence shown here is derived from an EMBL/GenBank/DDBJ whole genome shotgun (WGS) entry which is preliminary data.</text>
</comment>
<proteinExistence type="predicted"/>
<dbReference type="SUPFAM" id="SSF53448">
    <property type="entry name" value="Nucleotide-diphospho-sugar transferases"/>
    <property type="match status" value="1"/>
</dbReference>
<name>A0A747LP50_SALER</name>
<evidence type="ECO:0000313" key="1">
    <source>
        <dbReference type="EMBL" id="HAF4563522.1"/>
    </source>
</evidence>
<gene>
    <name evidence="1" type="ORF">G9E69_002440</name>
</gene>
<dbReference type="Gene3D" id="3.90.550.10">
    <property type="entry name" value="Spore Coat Polysaccharide Biosynthesis Protein SpsA, Chain A"/>
    <property type="match status" value="1"/>
</dbReference>
<reference evidence="1" key="2">
    <citation type="submission" date="2020-02" db="EMBL/GenBank/DDBJ databases">
        <authorList>
            <consortium name="NCBI Pathogen Detection Project"/>
        </authorList>
    </citation>
    <scope>NUCLEOTIDE SEQUENCE</scope>
    <source>
        <strain evidence="1">MA.RM_419</strain>
    </source>
</reference>
<dbReference type="CDD" id="cd00761">
    <property type="entry name" value="Glyco_tranf_GTA_type"/>
    <property type="match status" value="1"/>
</dbReference>
<dbReference type="AlphaFoldDB" id="A0A747LP50"/>
<reference evidence="1" key="1">
    <citation type="journal article" date="2018" name="Genome Biol.">
        <title>SKESA: strategic k-mer extension for scrupulous assemblies.</title>
        <authorList>
            <person name="Souvorov A."/>
            <person name="Agarwala R."/>
            <person name="Lipman D.J."/>
        </authorList>
    </citation>
    <scope>NUCLEOTIDE SEQUENCE</scope>
    <source>
        <strain evidence="1">MA.RM_419</strain>
    </source>
</reference>
<dbReference type="InterPro" id="IPR029044">
    <property type="entry name" value="Nucleotide-diphossugar_trans"/>
</dbReference>
<sequence>MEKSLLVIVRHKPGRTRLLMRALQSINDQTFKKINIIIFCMEEELKCHNVDDFYLKELSNIYSVIYDENFIFNAIKMSESNYLCFMDDDDSWAPEYVSRLLSVLANIQSMYSSVNAIACHTNKVAEIAENNRIIINSTQPWNHYLNAGPVSFDVIYYRNSIPLSSCLFDKNSVIDVIESHKLSSPAFFWPFFIHYLAENDDFEFGNYTVINNELFDIECKIAENKMMRSIDDSSLLNVLLSNIANNSLFNKISYIENKIK</sequence>
<protein>
    <submittedName>
        <fullName evidence="1">Glycosyltransferase family 2 protein</fullName>
    </submittedName>
</protein>
<dbReference type="EMBL" id="DAAVGR010000005">
    <property type="protein sequence ID" value="HAF4563522.1"/>
    <property type="molecule type" value="Genomic_DNA"/>
</dbReference>